<protein>
    <submittedName>
        <fullName evidence="1">Uncharacterized protein</fullName>
    </submittedName>
</protein>
<gene>
    <name evidence="1" type="ORF">LDAN0321_LOCUS6119</name>
</gene>
<accession>A0A7S2NYD7</accession>
<organism evidence="1">
    <name type="scientific">Leptocylindrus danicus</name>
    <dbReference type="NCBI Taxonomy" id="163516"/>
    <lineage>
        <taxon>Eukaryota</taxon>
        <taxon>Sar</taxon>
        <taxon>Stramenopiles</taxon>
        <taxon>Ochrophyta</taxon>
        <taxon>Bacillariophyta</taxon>
        <taxon>Coscinodiscophyceae</taxon>
        <taxon>Chaetocerotophycidae</taxon>
        <taxon>Leptocylindrales</taxon>
        <taxon>Leptocylindraceae</taxon>
        <taxon>Leptocylindrus</taxon>
    </lineage>
</organism>
<proteinExistence type="predicted"/>
<name>A0A7S2NYD7_9STRA</name>
<dbReference type="EMBL" id="HBGY01009704">
    <property type="protein sequence ID" value="CAD9567798.1"/>
    <property type="molecule type" value="Transcribed_RNA"/>
</dbReference>
<reference evidence="1" key="1">
    <citation type="submission" date="2021-01" db="EMBL/GenBank/DDBJ databases">
        <authorList>
            <person name="Corre E."/>
            <person name="Pelletier E."/>
            <person name="Niang G."/>
            <person name="Scheremetjew M."/>
            <person name="Finn R."/>
            <person name="Kale V."/>
            <person name="Holt S."/>
            <person name="Cochrane G."/>
            <person name="Meng A."/>
            <person name="Brown T."/>
            <person name="Cohen L."/>
        </authorList>
    </citation>
    <scope>NUCLEOTIDE SEQUENCE</scope>
    <source>
        <strain evidence="1">B650</strain>
    </source>
</reference>
<evidence type="ECO:0000313" key="1">
    <source>
        <dbReference type="EMBL" id="CAD9567798.1"/>
    </source>
</evidence>
<dbReference type="AlphaFoldDB" id="A0A7S2NYD7"/>
<sequence length="263" mass="29869">MLIPSSSHELMQFLCHRTDWKYETRREERPRIQRTVGEFIASHSGYEKSEYWRKIAEQSNDTPVGVILSSLLTFVVFLREKTQDPRIFSNDAVLYYEELRRRFPDLGFCSSPVEGLRLVRSTSVQYINTVKMTLDNCCAIGGKGTNPAHPSYSNDLARLEAASAPTARGYKLIALLYCMSESGQNLMPFLSSPAFEPNIALSVDGLPCVSRHLKQPRGINDVHLPQKTDAGIWMIPFMHGVRNVKEMHFLHSLQKAHGTLRNI</sequence>